<dbReference type="SUPFAM" id="SSF52833">
    <property type="entry name" value="Thioredoxin-like"/>
    <property type="match status" value="1"/>
</dbReference>
<proteinExistence type="predicted"/>
<dbReference type="GO" id="GO:0016209">
    <property type="term" value="F:antioxidant activity"/>
    <property type="evidence" value="ECO:0007669"/>
    <property type="project" value="InterPro"/>
</dbReference>
<reference evidence="3 4" key="1">
    <citation type="submission" date="2019-12" db="EMBL/GenBank/DDBJ databases">
        <title>Chitinophaga sp. strain ysch24 (GDMCC 1.1355), whole genome shotgun sequence.</title>
        <authorList>
            <person name="Zhang X."/>
        </authorList>
    </citation>
    <scope>NUCLEOTIDE SEQUENCE [LARGE SCALE GENOMIC DNA]</scope>
    <source>
        <strain evidence="4">ysch24</strain>
    </source>
</reference>
<accession>A0A7K1U1N9</accession>
<feature type="signal peptide" evidence="1">
    <location>
        <begin position="1"/>
        <end position="21"/>
    </location>
</feature>
<evidence type="ECO:0000313" key="4">
    <source>
        <dbReference type="Proteomes" id="UP000461730"/>
    </source>
</evidence>
<dbReference type="EMBL" id="WRXN01000002">
    <property type="protein sequence ID" value="MVT08220.1"/>
    <property type="molecule type" value="Genomic_DNA"/>
</dbReference>
<dbReference type="InterPro" id="IPR013766">
    <property type="entry name" value="Thioredoxin_domain"/>
</dbReference>
<feature type="chain" id="PRO_5029840930" evidence="1">
    <location>
        <begin position="22"/>
        <end position="489"/>
    </location>
</feature>
<dbReference type="Proteomes" id="UP000461730">
    <property type="component" value="Unassembled WGS sequence"/>
</dbReference>
<evidence type="ECO:0000256" key="1">
    <source>
        <dbReference type="SAM" id="SignalP"/>
    </source>
</evidence>
<protein>
    <submittedName>
        <fullName evidence="3">Redoxin domain-containing protein</fullName>
    </submittedName>
</protein>
<keyword evidence="1" id="KW-0732">Signal</keyword>
<dbReference type="RefSeq" id="WP_157305630.1">
    <property type="nucleotide sequence ID" value="NZ_WRXN01000002.1"/>
</dbReference>
<dbReference type="Gene3D" id="3.40.30.10">
    <property type="entry name" value="Glutaredoxin"/>
    <property type="match status" value="1"/>
</dbReference>
<gene>
    <name evidence="3" type="ORF">GO493_08105</name>
</gene>
<keyword evidence="4" id="KW-1185">Reference proteome</keyword>
<dbReference type="AlphaFoldDB" id="A0A7K1U1N9"/>
<name>A0A7K1U1N9_9BACT</name>
<evidence type="ECO:0000259" key="2">
    <source>
        <dbReference type="PROSITE" id="PS51352"/>
    </source>
</evidence>
<organism evidence="3 4">
    <name type="scientific">Chitinophaga tropicalis</name>
    <dbReference type="NCBI Taxonomy" id="2683588"/>
    <lineage>
        <taxon>Bacteria</taxon>
        <taxon>Pseudomonadati</taxon>
        <taxon>Bacteroidota</taxon>
        <taxon>Chitinophagia</taxon>
        <taxon>Chitinophagales</taxon>
        <taxon>Chitinophagaceae</taxon>
        <taxon>Chitinophaga</taxon>
    </lineage>
</organism>
<dbReference type="Pfam" id="PF00578">
    <property type="entry name" value="AhpC-TSA"/>
    <property type="match status" value="1"/>
</dbReference>
<comment type="caution">
    <text evidence="3">The sequence shown here is derived from an EMBL/GenBank/DDBJ whole genome shotgun (WGS) entry which is preliminary data.</text>
</comment>
<dbReference type="PROSITE" id="PS51352">
    <property type="entry name" value="THIOREDOXIN_2"/>
    <property type="match status" value="1"/>
</dbReference>
<dbReference type="GO" id="GO:0016491">
    <property type="term" value="F:oxidoreductase activity"/>
    <property type="evidence" value="ECO:0007669"/>
    <property type="project" value="InterPro"/>
</dbReference>
<dbReference type="InterPro" id="IPR050553">
    <property type="entry name" value="Thioredoxin_ResA/DsbE_sf"/>
</dbReference>
<evidence type="ECO:0000313" key="3">
    <source>
        <dbReference type="EMBL" id="MVT08220.1"/>
    </source>
</evidence>
<sequence length="489" mass="56430">MYKRSSWLGLCLLLSVSAVHAQKYEQYRNADPAALIKRKDISEDELESIQRYYQFQVKDAKRAATLEQLLIQKNPKGSFARFSAFQRISGAKDNNEVIERSEKFLKEFPYEEWQKGERKQGFIYYNTHRSLGAAYFETKQFNKFLAMLSPLDYKTENEVYRWNIFRAYTFKTLGRDTLYNISSPLIKELIAKSGDRSYEEEGVFNQEQAKENAREQLDNQLAVHISLLNDLQKYAEAKEYFKNLSEKGRYATADLNNVHLNILEKLGQEKEILPILEMCVKANAMTPVMFDKLKAIYQSKNKDMSGYDTYLASLRSSEEQQALREYVKEHLVNQEYKPFAIENASGELVRSSEWGEKIVVLDFWATWCKPCISAFPGMQMITDKYANDPAVAIYLVGTMQTGDYKQKSTGFIKQEGYRFNLLHDGINKETGGQDAVFKTFVPFFQSSAIPRKVILKDGLMRYTSEGYSGSPSKLADELSYAIELLKAEK</sequence>
<feature type="domain" description="Thioredoxin" evidence="2">
    <location>
        <begin position="330"/>
        <end position="487"/>
    </location>
</feature>
<dbReference type="CDD" id="cd02966">
    <property type="entry name" value="TlpA_like_family"/>
    <property type="match status" value="1"/>
</dbReference>
<dbReference type="PANTHER" id="PTHR42852">
    <property type="entry name" value="THIOL:DISULFIDE INTERCHANGE PROTEIN DSBE"/>
    <property type="match status" value="1"/>
</dbReference>
<dbReference type="InterPro" id="IPR036249">
    <property type="entry name" value="Thioredoxin-like_sf"/>
</dbReference>
<dbReference type="PANTHER" id="PTHR42852:SF17">
    <property type="entry name" value="THIOREDOXIN-LIKE PROTEIN HI_1115"/>
    <property type="match status" value="1"/>
</dbReference>
<dbReference type="InterPro" id="IPR000866">
    <property type="entry name" value="AhpC/TSA"/>
</dbReference>